<name>A0A445EGR3_ARAHY</name>
<feature type="region of interest" description="Disordered" evidence="1">
    <location>
        <begin position="127"/>
        <end position="146"/>
    </location>
</feature>
<reference evidence="2 3" key="1">
    <citation type="submission" date="2019-01" db="EMBL/GenBank/DDBJ databases">
        <title>Sequencing of cultivated peanut Arachis hypogaea provides insights into genome evolution and oil improvement.</title>
        <authorList>
            <person name="Chen X."/>
        </authorList>
    </citation>
    <scope>NUCLEOTIDE SEQUENCE [LARGE SCALE GENOMIC DNA]</scope>
    <source>
        <strain evidence="3">cv. Fuhuasheng</strain>
        <tissue evidence="2">Leaves</tissue>
    </source>
</reference>
<accession>A0A445EGR3</accession>
<dbReference type="Proteomes" id="UP000289738">
    <property type="component" value="Chromosome A02"/>
</dbReference>
<dbReference type="SUPFAM" id="SSF158694">
    <property type="entry name" value="UraD-Like"/>
    <property type="match status" value="1"/>
</dbReference>
<sequence length="146" mass="16940">MAMASPFSSLEHAISITRDIWFCKVNVRYWLEEFHECGSMYEEKFGYVFVTCTSRKSSEDILIELKTYIVVCMLIFSVSAEYSGEVVNDSLDRADTDPEDNLNDISSVEIDIPRQFDLNKVRKKDNETLHNQQRQDDVHTTKRASI</sequence>
<organism evidence="2 3">
    <name type="scientific">Arachis hypogaea</name>
    <name type="common">Peanut</name>
    <dbReference type="NCBI Taxonomy" id="3818"/>
    <lineage>
        <taxon>Eukaryota</taxon>
        <taxon>Viridiplantae</taxon>
        <taxon>Streptophyta</taxon>
        <taxon>Embryophyta</taxon>
        <taxon>Tracheophyta</taxon>
        <taxon>Spermatophyta</taxon>
        <taxon>Magnoliopsida</taxon>
        <taxon>eudicotyledons</taxon>
        <taxon>Gunneridae</taxon>
        <taxon>Pentapetalae</taxon>
        <taxon>rosids</taxon>
        <taxon>fabids</taxon>
        <taxon>Fabales</taxon>
        <taxon>Fabaceae</taxon>
        <taxon>Papilionoideae</taxon>
        <taxon>50 kb inversion clade</taxon>
        <taxon>dalbergioids sensu lato</taxon>
        <taxon>Dalbergieae</taxon>
        <taxon>Pterocarpus clade</taxon>
        <taxon>Arachis</taxon>
    </lineage>
</organism>
<dbReference type="EMBL" id="SDMP01000002">
    <property type="protein sequence ID" value="RYR74542.1"/>
    <property type="molecule type" value="Genomic_DNA"/>
</dbReference>
<evidence type="ECO:0000313" key="2">
    <source>
        <dbReference type="EMBL" id="RYR74542.1"/>
    </source>
</evidence>
<keyword evidence="3" id="KW-1185">Reference proteome</keyword>
<gene>
    <name evidence="2" type="ORF">Ahy_A02g009275</name>
</gene>
<feature type="compositionally biased region" description="Basic and acidic residues" evidence="1">
    <location>
        <begin position="127"/>
        <end position="140"/>
    </location>
</feature>
<proteinExistence type="predicted"/>
<dbReference type="Gene3D" id="1.10.3330.10">
    <property type="entry name" value="Oxo-4-hydroxy-4-carboxy-5-ureidoimidazoline decarboxylase"/>
    <property type="match status" value="1"/>
</dbReference>
<evidence type="ECO:0000313" key="3">
    <source>
        <dbReference type="Proteomes" id="UP000289738"/>
    </source>
</evidence>
<dbReference type="InterPro" id="IPR036778">
    <property type="entry name" value="OHCU_decarboxylase_sf"/>
</dbReference>
<comment type="caution">
    <text evidence="2">The sequence shown here is derived from an EMBL/GenBank/DDBJ whole genome shotgun (WGS) entry which is preliminary data.</text>
</comment>
<evidence type="ECO:0000256" key="1">
    <source>
        <dbReference type="SAM" id="MobiDB-lite"/>
    </source>
</evidence>
<dbReference type="STRING" id="3818.A0A445EGR3"/>
<dbReference type="AlphaFoldDB" id="A0A445EGR3"/>
<protein>
    <recommendedName>
        <fullName evidence="4">Oxo-4-hydroxy-4-carboxy-5-ureidoimidazoline decarboxylase domain-containing protein</fullName>
    </recommendedName>
</protein>
<evidence type="ECO:0008006" key="4">
    <source>
        <dbReference type="Google" id="ProtNLM"/>
    </source>
</evidence>